<dbReference type="EMBL" id="CM044704">
    <property type="protein sequence ID" value="KAI5668807.1"/>
    <property type="molecule type" value="Genomic_DNA"/>
</dbReference>
<evidence type="ECO:0000313" key="2">
    <source>
        <dbReference type="Proteomes" id="UP001060085"/>
    </source>
</evidence>
<keyword evidence="2" id="KW-1185">Reference proteome</keyword>
<protein>
    <submittedName>
        <fullName evidence="1">Uncharacterized protein</fullName>
    </submittedName>
</protein>
<gene>
    <name evidence="1" type="ORF">M9H77_18660</name>
</gene>
<organism evidence="1 2">
    <name type="scientific">Catharanthus roseus</name>
    <name type="common">Madagascar periwinkle</name>
    <name type="synonym">Vinca rosea</name>
    <dbReference type="NCBI Taxonomy" id="4058"/>
    <lineage>
        <taxon>Eukaryota</taxon>
        <taxon>Viridiplantae</taxon>
        <taxon>Streptophyta</taxon>
        <taxon>Embryophyta</taxon>
        <taxon>Tracheophyta</taxon>
        <taxon>Spermatophyta</taxon>
        <taxon>Magnoliopsida</taxon>
        <taxon>eudicotyledons</taxon>
        <taxon>Gunneridae</taxon>
        <taxon>Pentapetalae</taxon>
        <taxon>asterids</taxon>
        <taxon>lamiids</taxon>
        <taxon>Gentianales</taxon>
        <taxon>Apocynaceae</taxon>
        <taxon>Rauvolfioideae</taxon>
        <taxon>Vinceae</taxon>
        <taxon>Catharanthinae</taxon>
        <taxon>Catharanthus</taxon>
    </lineage>
</organism>
<sequence length="263" mass="29050">MRDTWGDTVHGVRSLRRFMICGEESFRKDVYGTWPYLSQRSGMFERTGQQAILIEKFLKSKELEELHKYQLGEKGVCERFHEAKWKFEEKATVMGTTVLDDLALMVIVVRGVRQGCVYGAGSEAIHLRAESSRAPSCRGLAPIESCCADMLRRVEAAILSNYLVYIPPLPMLDLVRAAMGTSASKSSPLAAIVNSEAPIPSSDSKAPALDVAVRSSSTPSPSILTKIPMKLLSVLRPFGSKNTDKNLSIGNFCWYSLPKNITT</sequence>
<comment type="caution">
    <text evidence="1">The sequence shown here is derived from an EMBL/GenBank/DDBJ whole genome shotgun (WGS) entry which is preliminary data.</text>
</comment>
<evidence type="ECO:0000313" key="1">
    <source>
        <dbReference type="EMBL" id="KAI5668807.1"/>
    </source>
</evidence>
<accession>A0ACC0B810</accession>
<name>A0ACC0B810_CATRO</name>
<reference evidence="2" key="1">
    <citation type="journal article" date="2023" name="Nat. Plants">
        <title>Single-cell RNA sequencing provides a high-resolution roadmap for understanding the multicellular compartmentation of specialized metabolism.</title>
        <authorList>
            <person name="Sun S."/>
            <person name="Shen X."/>
            <person name="Li Y."/>
            <person name="Li Y."/>
            <person name="Wang S."/>
            <person name="Li R."/>
            <person name="Zhang H."/>
            <person name="Shen G."/>
            <person name="Guo B."/>
            <person name="Wei J."/>
            <person name="Xu J."/>
            <person name="St-Pierre B."/>
            <person name="Chen S."/>
            <person name="Sun C."/>
        </authorList>
    </citation>
    <scope>NUCLEOTIDE SEQUENCE [LARGE SCALE GENOMIC DNA]</scope>
</reference>
<proteinExistence type="predicted"/>
<dbReference type="Proteomes" id="UP001060085">
    <property type="component" value="Linkage Group LG04"/>
</dbReference>